<sequence>MEIYKPCKGQGIYYILGLLLVYVLLFTAGLFLVNTYILFSLLKIAFVVITAYQLYYILQYTTLKYGTDEKNLYIINFIKTIKIPYEEIEYYKVEEGNINGVKLSGLGNNNFALGKSVIKKIGTTNMYVTSNKNIIYLKVNEKNYAITPMDFKSFKSVLEKNNEVESDWTRNEEKHVSLHKDRGFILPLILSSIIIFILTLNPFILYLTDKLPSSMPLNFDSSFLPVDKGTGKQFAFNQMIYGVLNMAILFCMYYASHFYAKYDKKSAKKYMYISLLIAAAFLIIQIRILLTFK</sequence>
<keyword evidence="4" id="KW-1185">Reference proteome</keyword>
<proteinExistence type="predicted"/>
<dbReference type="Proteomes" id="UP001623591">
    <property type="component" value="Unassembled WGS sequence"/>
</dbReference>
<evidence type="ECO:0000256" key="1">
    <source>
        <dbReference type="SAM" id="Phobius"/>
    </source>
</evidence>
<feature type="transmembrane region" description="Helical" evidence="1">
    <location>
        <begin position="37"/>
        <end position="58"/>
    </location>
</feature>
<comment type="caution">
    <text evidence="3">The sequence shown here is derived from an EMBL/GenBank/DDBJ whole genome shotgun (WGS) entry which is preliminary data.</text>
</comment>
<dbReference type="InterPro" id="IPR027783">
    <property type="entry name" value="Bacterial_PH-related"/>
</dbReference>
<feature type="transmembrane region" description="Helical" evidence="1">
    <location>
        <begin position="184"/>
        <end position="207"/>
    </location>
</feature>
<evidence type="ECO:0000313" key="4">
    <source>
        <dbReference type="Proteomes" id="UP001623591"/>
    </source>
</evidence>
<feature type="transmembrane region" description="Helical" evidence="1">
    <location>
        <begin position="239"/>
        <end position="260"/>
    </location>
</feature>
<dbReference type="Pfam" id="PF10882">
    <property type="entry name" value="bPH_5"/>
    <property type="match status" value="1"/>
</dbReference>
<feature type="domain" description="Bacterial Pleckstrin homology" evidence="2">
    <location>
        <begin position="64"/>
        <end position="160"/>
    </location>
</feature>
<feature type="transmembrane region" description="Helical" evidence="1">
    <location>
        <begin position="12"/>
        <end position="31"/>
    </location>
</feature>
<evidence type="ECO:0000259" key="2">
    <source>
        <dbReference type="Pfam" id="PF10882"/>
    </source>
</evidence>
<accession>A0ABW8T496</accession>
<name>A0ABW8T496_9CLOT</name>
<keyword evidence="1" id="KW-0472">Membrane</keyword>
<evidence type="ECO:0000313" key="3">
    <source>
        <dbReference type="EMBL" id="MFL0247401.1"/>
    </source>
</evidence>
<organism evidence="3 4">
    <name type="scientific">Candidatus Clostridium stratigraminis</name>
    <dbReference type="NCBI Taxonomy" id="3381661"/>
    <lineage>
        <taxon>Bacteria</taxon>
        <taxon>Bacillati</taxon>
        <taxon>Bacillota</taxon>
        <taxon>Clostridia</taxon>
        <taxon>Eubacteriales</taxon>
        <taxon>Clostridiaceae</taxon>
        <taxon>Clostridium</taxon>
    </lineage>
</organism>
<dbReference type="RefSeq" id="WP_406769853.1">
    <property type="nucleotide sequence ID" value="NZ_JBJHZZ010000006.1"/>
</dbReference>
<reference evidence="3 4" key="1">
    <citation type="submission" date="2024-11" db="EMBL/GenBank/DDBJ databases">
        <authorList>
            <person name="Heng Y.C."/>
            <person name="Lim A.C.H."/>
            <person name="Lee J.K.Y."/>
            <person name="Kittelmann S."/>
        </authorList>
    </citation>
    <scope>NUCLEOTIDE SEQUENCE [LARGE SCALE GENOMIC DNA]</scope>
    <source>
        <strain evidence="3 4">WILCCON 0185</strain>
    </source>
</reference>
<protein>
    <submittedName>
        <fullName evidence="3">PH domain-containing protein</fullName>
    </submittedName>
</protein>
<dbReference type="EMBL" id="JBJHZZ010000006">
    <property type="protein sequence ID" value="MFL0247401.1"/>
    <property type="molecule type" value="Genomic_DNA"/>
</dbReference>
<keyword evidence="1" id="KW-0812">Transmembrane</keyword>
<keyword evidence="1" id="KW-1133">Transmembrane helix</keyword>
<feature type="transmembrane region" description="Helical" evidence="1">
    <location>
        <begin position="272"/>
        <end position="290"/>
    </location>
</feature>
<gene>
    <name evidence="3" type="ORF">ACJDUG_10500</name>
</gene>